<feature type="transmembrane region" description="Helical" evidence="7">
    <location>
        <begin position="99"/>
        <end position="119"/>
    </location>
</feature>
<dbReference type="InterPro" id="IPR050482">
    <property type="entry name" value="Sensor_HK_TwoCompSys"/>
</dbReference>
<dbReference type="PANTHER" id="PTHR24421">
    <property type="entry name" value="NITRATE/NITRITE SENSOR PROTEIN NARX-RELATED"/>
    <property type="match status" value="1"/>
</dbReference>
<dbReference type="GO" id="GO:0016020">
    <property type="term" value="C:membrane"/>
    <property type="evidence" value="ECO:0007669"/>
    <property type="project" value="InterPro"/>
</dbReference>
<evidence type="ECO:0000313" key="11">
    <source>
        <dbReference type="EMBL" id="CCG47493.1"/>
    </source>
</evidence>
<evidence type="ECO:0000259" key="8">
    <source>
        <dbReference type="Pfam" id="PF02518"/>
    </source>
</evidence>
<feature type="transmembrane region" description="Helical" evidence="7">
    <location>
        <begin position="60"/>
        <end position="79"/>
    </location>
</feature>
<comment type="catalytic activity">
    <reaction evidence="1">
        <text>ATP + protein L-histidine = ADP + protein N-phospho-L-histidine.</text>
        <dbReference type="EC" id="2.7.13.3"/>
    </reaction>
</comment>
<evidence type="ECO:0000256" key="6">
    <source>
        <dbReference type="SAM" id="Coils"/>
    </source>
</evidence>
<feature type="domain" description="Histidine kinase/HSP90-like ATPase" evidence="8">
    <location>
        <begin position="279"/>
        <end position="322"/>
    </location>
</feature>
<feature type="coiled-coil region" evidence="6">
    <location>
        <begin position="145"/>
        <end position="179"/>
    </location>
</feature>
<evidence type="ECO:0000256" key="7">
    <source>
        <dbReference type="SAM" id="Phobius"/>
    </source>
</evidence>
<dbReference type="Pfam" id="PF07730">
    <property type="entry name" value="HisKA_3"/>
    <property type="match status" value="1"/>
</dbReference>
<evidence type="ECO:0000256" key="5">
    <source>
        <dbReference type="ARBA" id="ARBA00023012"/>
    </source>
</evidence>
<dbReference type="eggNOG" id="COG4585">
    <property type="taxonomic scope" value="Bacteria"/>
</dbReference>
<keyword evidence="3 11" id="KW-0808">Transferase</keyword>
<feature type="transmembrane region" description="Helical" evidence="7">
    <location>
        <begin position="131"/>
        <end position="148"/>
    </location>
</feature>
<dbReference type="CDD" id="cd16917">
    <property type="entry name" value="HATPase_UhpB-NarQ-NarX-like"/>
    <property type="match status" value="1"/>
</dbReference>
<dbReference type="SUPFAM" id="SSF55874">
    <property type="entry name" value="ATPase domain of HSP90 chaperone/DNA topoisomerase II/histidine kinase"/>
    <property type="match status" value="1"/>
</dbReference>
<organism evidence="11 12">
    <name type="scientific">Halobacillus halophilus (strain ATCC 35676 / DSM 2266 / JCM 20832 / KCTC 3685 / LMG 17431 / NBRC 102448 / NCIMB 2269)</name>
    <name type="common">Sporosarcina halophila</name>
    <dbReference type="NCBI Taxonomy" id="866895"/>
    <lineage>
        <taxon>Bacteria</taxon>
        <taxon>Bacillati</taxon>
        <taxon>Bacillota</taxon>
        <taxon>Bacilli</taxon>
        <taxon>Bacillales</taxon>
        <taxon>Bacillaceae</taxon>
        <taxon>Halobacillus</taxon>
    </lineage>
</organism>
<keyword evidence="6" id="KW-0175">Coiled coil</keyword>
<dbReference type="Gene3D" id="3.30.565.10">
    <property type="entry name" value="Histidine kinase-like ATPase, C-terminal domain"/>
    <property type="match status" value="1"/>
</dbReference>
<dbReference type="PATRIC" id="fig|866895.3.peg.4195"/>
<dbReference type="Proteomes" id="UP000007397">
    <property type="component" value="Chromosome"/>
</dbReference>
<dbReference type="GO" id="GO:0046983">
    <property type="term" value="F:protein dimerization activity"/>
    <property type="evidence" value="ECO:0007669"/>
    <property type="project" value="InterPro"/>
</dbReference>
<evidence type="ECO:0000259" key="9">
    <source>
        <dbReference type="Pfam" id="PF07730"/>
    </source>
</evidence>
<dbReference type="Pfam" id="PF23540">
    <property type="entry name" value="DesK_N"/>
    <property type="match status" value="1"/>
</dbReference>
<dbReference type="KEGG" id="hhd:HBHAL_5157"/>
<keyword evidence="7" id="KW-1133">Transmembrane helix</keyword>
<evidence type="ECO:0000313" key="12">
    <source>
        <dbReference type="Proteomes" id="UP000007397"/>
    </source>
</evidence>
<protein>
    <recommendedName>
        <fullName evidence="2">histidine kinase</fullName>
        <ecNumber evidence="2">2.7.13.3</ecNumber>
    </recommendedName>
</protein>
<dbReference type="RefSeq" id="WP_014645374.1">
    <property type="nucleotide sequence ID" value="NC_017668.1"/>
</dbReference>
<dbReference type="Pfam" id="PF02518">
    <property type="entry name" value="HATPase_c"/>
    <property type="match status" value="1"/>
</dbReference>
<evidence type="ECO:0000256" key="3">
    <source>
        <dbReference type="ARBA" id="ARBA00022679"/>
    </source>
</evidence>
<keyword evidence="7" id="KW-0472">Membrane</keyword>
<dbReference type="GO" id="GO:0000155">
    <property type="term" value="F:phosphorelay sensor kinase activity"/>
    <property type="evidence" value="ECO:0007669"/>
    <property type="project" value="InterPro"/>
</dbReference>
<dbReference type="PANTHER" id="PTHR24421:SF63">
    <property type="entry name" value="SENSOR HISTIDINE KINASE DESK"/>
    <property type="match status" value="1"/>
</dbReference>
<dbReference type="Gene3D" id="1.20.5.1930">
    <property type="match status" value="1"/>
</dbReference>
<feature type="domain" description="DesK/YvfT N-terminal" evidence="10">
    <location>
        <begin position="4"/>
        <end position="144"/>
    </location>
</feature>
<dbReference type="STRING" id="866895.HBHAL_5157"/>
<feature type="domain" description="Signal transduction histidine kinase subgroup 3 dimerisation and phosphoacceptor" evidence="9">
    <location>
        <begin position="174"/>
        <end position="238"/>
    </location>
</feature>
<keyword evidence="5" id="KW-0902">Two-component regulatory system</keyword>
<dbReference type="HOGENOM" id="CLU_000445_20_8_9"/>
<keyword evidence="12" id="KW-1185">Reference proteome</keyword>
<dbReference type="EC" id="2.7.13.3" evidence="2"/>
<evidence type="ECO:0000256" key="1">
    <source>
        <dbReference type="ARBA" id="ARBA00000085"/>
    </source>
</evidence>
<keyword evidence="7" id="KW-0812">Transmembrane</keyword>
<dbReference type="InterPro" id="IPR036890">
    <property type="entry name" value="HATPase_C_sf"/>
</dbReference>
<keyword evidence="4 11" id="KW-0418">Kinase</keyword>
<evidence type="ECO:0000259" key="10">
    <source>
        <dbReference type="Pfam" id="PF23540"/>
    </source>
</evidence>
<accession>I0JTM0</accession>
<proteinExistence type="predicted"/>
<dbReference type="EMBL" id="HE717023">
    <property type="protein sequence ID" value="CCG47493.1"/>
    <property type="molecule type" value="Genomic_DNA"/>
</dbReference>
<evidence type="ECO:0000256" key="4">
    <source>
        <dbReference type="ARBA" id="ARBA00022777"/>
    </source>
</evidence>
<reference evidence="11 12" key="1">
    <citation type="journal article" date="2013" name="Environ. Microbiol.">
        <title>Chloride and organic osmolytes: a hybrid strategy to cope with elevated salinities by the moderately halophilic, chloride-dependent bacterium Halobacillus halophilus.</title>
        <authorList>
            <person name="Saum S.H."/>
            <person name="Pfeiffer F."/>
            <person name="Palm P."/>
            <person name="Rampp M."/>
            <person name="Schuster S.C."/>
            <person name="Muller V."/>
            <person name="Oesterhelt D."/>
        </authorList>
    </citation>
    <scope>NUCLEOTIDE SEQUENCE [LARGE SCALE GENOMIC DNA]</scope>
    <source>
        <strain evidence="12">ATCC 35676 / DSM 2266 / JCM 20832 / KCTC 3685 / LMG 17431 / NBRC 102448 / NCIMB 2269</strain>
    </source>
</reference>
<evidence type="ECO:0000256" key="2">
    <source>
        <dbReference type="ARBA" id="ARBA00012438"/>
    </source>
</evidence>
<dbReference type="InterPro" id="IPR003594">
    <property type="entry name" value="HATPase_dom"/>
</dbReference>
<name>I0JTM0_HALH3</name>
<sequence>MNLQLFPRKYGNLPLLWSIYLSFPLIYFLGMGGLEGSIGLLGLFIFIYLYRDIYWHPSRAVFHIIIMTGILAWMIYYYHEGLLYTALYTANMLGFVRNRLHFSLLYVLQLGLIGEIFLLDRLAIREIGFSYIFAAVIMLVVIPLLTRYEIKWANTKKELDRANERIEELVKQQERERIARDLHDTVGQTLSMITLKSDIAGRMLHKNVEKTEQEIKEINHISRTVLNQIREIVSDLKQLNLEEELNVSNKLLRQAGIEAYVETPEQMGGLNQLYENILAYSLRECVTNAIRHSGATQCFITLKEQPEQITLQVLDNGVGFSGRKGNGLLGMEERIHMISGAVSMKNIDKLGCQIGIQVPKVQKSEDTAS</sequence>
<dbReference type="InterPro" id="IPR056374">
    <property type="entry name" value="DesK/YvfT_N"/>
</dbReference>
<feature type="transmembrane region" description="Helical" evidence="7">
    <location>
        <begin position="20"/>
        <end position="48"/>
    </location>
</feature>
<gene>
    <name evidence="11" type="ordered locus">HBHAL_5157</name>
</gene>
<dbReference type="AlphaFoldDB" id="I0JTM0"/>
<dbReference type="InterPro" id="IPR011712">
    <property type="entry name" value="Sig_transdc_His_kin_sub3_dim/P"/>
</dbReference>